<protein>
    <recommendedName>
        <fullName evidence="2">DUF6593 domain-containing protein</fullName>
    </recommendedName>
</protein>
<dbReference type="Proteomes" id="UP000054549">
    <property type="component" value="Unassembled WGS sequence"/>
</dbReference>
<feature type="domain" description="DUF6593" evidence="2">
    <location>
        <begin position="11"/>
        <end position="225"/>
    </location>
</feature>
<evidence type="ECO:0000259" key="2">
    <source>
        <dbReference type="Pfam" id="PF20236"/>
    </source>
</evidence>
<dbReference type="AlphaFoldDB" id="A0A0C2W8M5"/>
<proteinExistence type="predicted"/>
<dbReference type="HOGENOM" id="CLU_084280_4_1_1"/>
<organism evidence="3 4">
    <name type="scientific">Amanita muscaria (strain Koide BX008)</name>
    <dbReference type="NCBI Taxonomy" id="946122"/>
    <lineage>
        <taxon>Eukaryota</taxon>
        <taxon>Fungi</taxon>
        <taxon>Dikarya</taxon>
        <taxon>Basidiomycota</taxon>
        <taxon>Agaricomycotina</taxon>
        <taxon>Agaricomycetes</taxon>
        <taxon>Agaricomycetidae</taxon>
        <taxon>Agaricales</taxon>
        <taxon>Pluteineae</taxon>
        <taxon>Amanitaceae</taxon>
        <taxon>Amanita</taxon>
    </lineage>
</organism>
<evidence type="ECO:0000313" key="3">
    <source>
        <dbReference type="EMBL" id="KIL57502.1"/>
    </source>
</evidence>
<dbReference type="InterPro" id="IPR046528">
    <property type="entry name" value="DUF6593"/>
</dbReference>
<evidence type="ECO:0000256" key="1">
    <source>
        <dbReference type="SAM" id="MobiDB-lite"/>
    </source>
</evidence>
<feature type="compositionally biased region" description="Acidic residues" evidence="1">
    <location>
        <begin position="76"/>
        <end position="86"/>
    </location>
</feature>
<sequence length="229" mass="26271">MHLYLTNWSHLNSTYVDDGGQAMYKVETPNKFFNRVATIKRVLPGDLYSSSEAAGTSNRRSSDEATNDNDPVKSDVEDEHVDENEDIREAEGGNNERRFGDLNFGHLAEITFNPIAPSVLRFGGAEHKSNQLFTKTGSGWYGSNRAFIGPDGIEYEWIVWLEVSKLVRCVDSERDTTPIARFYNRRRRRGVSRKRPVSLEIFPEGMHMIDFIVITFVYIQKLRNDKEPM</sequence>
<reference evidence="3 4" key="1">
    <citation type="submission" date="2014-04" db="EMBL/GenBank/DDBJ databases">
        <title>Evolutionary Origins and Diversification of the Mycorrhizal Mutualists.</title>
        <authorList>
            <consortium name="DOE Joint Genome Institute"/>
            <consortium name="Mycorrhizal Genomics Consortium"/>
            <person name="Kohler A."/>
            <person name="Kuo A."/>
            <person name="Nagy L.G."/>
            <person name="Floudas D."/>
            <person name="Copeland A."/>
            <person name="Barry K.W."/>
            <person name="Cichocki N."/>
            <person name="Veneault-Fourrey C."/>
            <person name="LaButti K."/>
            <person name="Lindquist E.A."/>
            <person name="Lipzen A."/>
            <person name="Lundell T."/>
            <person name="Morin E."/>
            <person name="Murat C."/>
            <person name="Riley R."/>
            <person name="Ohm R."/>
            <person name="Sun H."/>
            <person name="Tunlid A."/>
            <person name="Henrissat B."/>
            <person name="Grigoriev I.V."/>
            <person name="Hibbett D.S."/>
            <person name="Martin F."/>
        </authorList>
    </citation>
    <scope>NUCLEOTIDE SEQUENCE [LARGE SCALE GENOMIC DNA]</scope>
    <source>
        <strain evidence="3 4">Koide BX008</strain>
    </source>
</reference>
<evidence type="ECO:0000313" key="4">
    <source>
        <dbReference type="Proteomes" id="UP000054549"/>
    </source>
</evidence>
<dbReference type="EMBL" id="KN818367">
    <property type="protein sequence ID" value="KIL57502.1"/>
    <property type="molecule type" value="Genomic_DNA"/>
</dbReference>
<name>A0A0C2W8M5_AMAMK</name>
<feature type="region of interest" description="Disordered" evidence="1">
    <location>
        <begin position="49"/>
        <end position="95"/>
    </location>
</feature>
<keyword evidence="4" id="KW-1185">Reference proteome</keyword>
<dbReference type="OrthoDB" id="3360976at2759"/>
<gene>
    <name evidence="3" type="ORF">M378DRAFT_112846</name>
</gene>
<dbReference type="STRING" id="946122.A0A0C2W8M5"/>
<accession>A0A0C2W8M5</accession>
<dbReference type="Pfam" id="PF20236">
    <property type="entry name" value="DUF6593"/>
    <property type="match status" value="1"/>
</dbReference>
<feature type="compositionally biased region" description="Polar residues" evidence="1">
    <location>
        <begin position="49"/>
        <end position="59"/>
    </location>
</feature>
<dbReference type="InParanoid" id="A0A0C2W8M5"/>